<accession>A0AAN2C9H4</accession>
<dbReference type="InterPro" id="IPR042097">
    <property type="entry name" value="Aminopeptidase_N-like_N_sf"/>
</dbReference>
<reference evidence="17 18" key="1">
    <citation type="journal article" date="2022" name="ISME Commun">
        <title>Vulcanimicrobium alpinus gen. nov. sp. nov., the first cultivated representative of the candidate phylum 'Eremiobacterota', is a metabolically versatile aerobic anoxygenic phototroph.</title>
        <authorList>
            <person name="Yabe S."/>
            <person name="Muto K."/>
            <person name="Abe K."/>
            <person name="Yokota A."/>
            <person name="Staudigel H."/>
            <person name="Tebo B.M."/>
        </authorList>
    </citation>
    <scope>NUCLEOTIDE SEQUENCE [LARGE SCALE GENOMIC DNA]</scope>
    <source>
        <strain evidence="17 18">WC8-2</strain>
    </source>
</reference>
<evidence type="ECO:0000256" key="5">
    <source>
        <dbReference type="ARBA" id="ARBA00015611"/>
    </source>
</evidence>
<evidence type="ECO:0000256" key="7">
    <source>
        <dbReference type="ARBA" id="ARBA00022670"/>
    </source>
</evidence>
<dbReference type="GO" id="GO:0016285">
    <property type="term" value="F:alanyl aminopeptidase activity"/>
    <property type="evidence" value="ECO:0007669"/>
    <property type="project" value="UniProtKB-EC"/>
</dbReference>
<dbReference type="GO" id="GO:0042277">
    <property type="term" value="F:peptide binding"/>
    <property type="evidence" value="ECO:0007669"/>
    <property type="project" value="TreeGrafter"/>
</dbReference>
<dbReference type="GO" id="GO:0043171">
    <property type="term" value="P:peptide catabolic process"/>
    <property type="evidence" value="ECO:0007669"/>
    <property type="project" value="TreeGrafter"/>
</dbReference>
<dbReference type="SUPFAM" id="SSF48371">
    <property type="entry name" value="ARM repeat"/>
    <property type="match status" value="1"/>
</dbReference>
<dbReference type="Gene3D" id="1.10.390.10">
    <property type="entry name" value="Neutral Protease Domain 2"/>
    <property type="match status" value="1"/>
</dbReference>
<evidence type="ECO:0000256" key="2">
    <source>
        <dbReference type="ARBA" id="ARBA00001947"/>
    </source>
</evidence>
<dbReference type="EC" id="3.4.11.2" evidence="4"/>
<keyword evidence="6 17" id="KW-0031">Aminopeptidase</keyword>
<evidence type="ECO:0000256" key="6">
    <source>
        <dbReference type="ARBA" id="ARBA00022438"/>
    </source>
</evidence>
<evidence type="ECO:0000256" key="8">
    <source>
        <dbReference type="ARBA" id="ARBA00022723"/>
    </source>
</evidence>
<dbReference type="AlphaFoldDB" id="A0AAN2C9H4"/>
<dbReference type="SUPFAM" id="SSF55486">
    <property type="entry name" value="Metalloproteases ('zincins'), catalytic domain"/>
    <property type="match status" value="1"/>
</dbReference>
<dbReference type="PANTHER" id="PTHR11533">
    <property type="entry name" value="PROTEASE M1 ZINC METALLOPROTEASE"/>
    <property type="match status" value="1"/>
</dbReference>
<dbReference type="InterPro" id="IPR001930">
    <property type="entry name" value="Peptidase_M1"/>
</dbReference>
<evidence type="ECO:0000256" key="10">
    <source>
        <dbReference type="ARBA" id="ARBA00022833"/>
    </source>
</evidence>
<dbReference type="RefSeq" id="WP_317996650.1">
    <property type="nucleotide sequence ID" value="NZ_AP025523.1"/>
</dbReference>
<evidence type="ECO:0000256" key="14">
    <source>
        <dbReference type="SAM" id="Coils"/>
    </source>
</evidence>
<keyword evidence="7" id="KW-0645">Protease</keyword>
<dbReference type="GO" id="GO:0070006">
    <property type="term" value="F:metalloaminopeptidase activity"/>
    <property type="evidence" value="ECO:0007669"/>
    <property type="project" value="TreeGrafter"/>
</dbReference>
<proteinExistence type="inferred from homology"/>
<dbReference type="InterPro" id="IPR004155">
    <property type="entry name" value="PBS_lyase_HEAT"/>
</dbReference>
<evidence type="ECO:0000313" key="17">
    <source>
        <dbReference type="EMBL" id="BDE05622.1"/>
    </source>
</evidence>
<dbReference type="PRINTS" id="PR00756">
    <property type="entry name" value="ALADIPTASE"/>
</dbReference>
<dbReference type="InterPro" id="IPR014782">
    <property type="entry name" value="Peptidase_M1_dom"/>
</dbReference>
<dbReference type="FunFam" id="1.10.390.10:FF:000013">
    <property type="entry name" value="Aminopeptidase N"/>
    <property type="match status" value="1"/>
</dbReference>
<dbReference type="Pfam" id="PF13646">
    <property type="entry name" value="HEAT_2"/>
    <property type="match status" value="1"/>
</dbReference>
<protein>
    <recommendedName>
        <fullName evidence="5">Aminopeptidase N</fullName>
        <ecNumber evidence="4">3.4.11.2</ecNumber>
    </recommendedName>
    <alternativeName>
        <fullName evidence="12">Alanine aminopeptidase</fullName>
    </alternativeName>
    <alternativeName>
        <fullName evidence="13">Lysyl aminopeptidase</fullName>
    </alternativeName>
</protein>
<evidence type="ECO:0000259" key="16">
    <source>
        <dbReference type="Pfam" id="PF17900"/>
    </source>
</evidence>
<keyword evidence="10" id="KW-0862">Zinc</keyword>
<dbReference type="GO" id="GO:0008270">
    <property type="term" value="F:zinc ion binding"/>
    <property type="evidence" value="ECO:0007669"/>
    <property type="project" value="InterPro"/>
</dbReference>
<keyword evidence="9" id="KW-0378">Hydrolase</keyword>
<evidence type="ECO:0000256" key="4">
    <source>
        <dbReference type="ARBA" id="ARBA00012564"/>
    </source>
</evidence>
<dbReference type="InterPro" id="IPR027268">
    <property type="entry name" value="Peptidase_M4/M1_CTD_sf"/>
</dbReference>
<dbReference type="SUPFAM" id="SSF63737">
    <property type="entry name" value="Leukotriene A4 hydrolase N-terminal domain"/>
    <property type="match status" value="1"/>
</dbReference>
<comment type="similarity">
    <text evidence="3">Belongs to the peptidase M1 family.</text>
</comment>
<dbReference type="InterPro" id="IPR050344">
    <property type="entry name" value="Peptidase_M1_aminopeptidases"/>
</dbReference>
<dbReference type="Pfam" id="PF17900">
    <property type="entry name" value="Peptidase_M1_N"/>
    <property type="match status" value="1"/>
</dbReference>
<evidence type="ECO:0000259" key="15">
    <source>
        <dbReference type="Pfam" id="PF01433"/>
    </source>
</evidence>
<comment type="cofactor">
    <cofactor evidence="2">
        <name>Zn(2+)</name>
        <dbReference type="ChEBI" id="CHEBI:29105"/>
    </cofactor>
</comment>
<comment type="catalytic activity">
    <reaction evidence="1">
        <text>Release of an N-terminal amino acid, Xaa-|-Yaa- from a peptide, amide or arylamide. Xaa is preferably Ala, but may be most amino acids including Pro (slow action). When a terminal hydrophobic residue is followed by a prolyl residue, the two may be released as an intact Xaa-Pro dipeptide.</text>
        <dbReference type="EC" id="3.4.11.2"/>
    </reaction>
</comment>
<dbReference type="GO" id="GO:0005737">
    <property type="term" value="C:cytoplasm"/>
    <property type="evidence" value="ECO:0007669"/>
    <property type="project" value="TreeGrafter"/>
</dbReference>
<dbReference type="PANTHER" id="PTHR11533:SF174">
    <property type="entry name" value="PUROMYCIN-SENSITIVE AMINOPEPTIDASE-RELATED"/>
    <property type="match status" value="1"/>
</dbReference>
<keyword evidence="18" id="KW-1185">Reference proteome</keyword>
<evidence type="ECO:0000256" key="13">
    <source>
        <dbReference type="ARBA" id="ARBA00031533"/>
    </source>
</evidence>
<keyword evidence="8" id="KW-0479">Metal-binding</keyword>
<dbReference type="Gene3D" id="2.60.40.1730">
    <property type="entry name" value="tricorn interacting facor f3 domain"/>
    <property type="match status" value="1"/>
</dbReference>
<dbReference type="GO" id="GO:0016020">
    <property type="term" value="C:membrane"/>
    <property type="evidence" value="ECO:0007669"/>
    <property type="project" value="TreeGrafter"/>
</dbReference>
<feature type="coiled-coil region" evidence="14">
    <location>
        <begin position="812"/>
        <end position="839"/>
    </location>
</feature>
<evidence type="ECO:0000256" key="11">
    <source>
        <dbReference type="ARBA" id="ARBA00023049"/>
    </source>
</evidence>
<evidence type="ECO:0000256" key="12">
    <source>
        <dbReference type="ARBA" id="ARBA00029811"/>
    </source>
</evidence>
<feature type="domain" description="Peptidase M1 membrane alanine aminopeptidase" evidence="15">
    <location>
        <begin position="228"/>
        <end position="437"/>
    </location>
</feature>
<dbReference type="EMBL" id="AP025523">
    <property type="protein sequence ID" value="BDE05622.1"/>
    <property type="molecule type" value="Genomic_DNA"/>
</dbReference>
<dbReference type="Proteomes" id="UP001317532">
    <property type="component" value="Chromosome"/>
</dbReference>
<dbReference type="Gene3D" id="1.25.10.10">
    <property type="entry name" value="Leucine-rich Repeat Variant"/>
    <property type="match status" value="2"/>
</dbReference>
<dbReference type="InterPro" id="IPR045357">
    <property type="entry name" value="Aminopeptidase_N-like_N"/>
</dbReference>
<organism evidence="17 18">
    <name type="scientific">Vulcanimicrobium alpinum</name>
    <dbReference type="NCBI Taxonomy" id="3016050"/>
    <lineage>
        <taxon>Bacteria</taxon>
        <taxon>Bacillati</taxon>
        <taxon>Vulcanimicrobiota</taxon>
        <taxon>Vulcanimicrobiia</taxon>
        <taxon>Vulcanimicrobiales</taxon>
        <taxon>Vulcanimicrobiaceae</taxon>
        <taxon>Vulcanimicrobium</taxon>
    </lineage>
</organism>
<dbReference type="KEGG" id="vab:WPS_08980"/>
<dbReference type="GO" id="GO:0005615">
    <property type="term" value="C:extracellular space"/>
    <property type="evidence" value="ECO:0007669"/>
    <property type="project" value="TreeGrafter"/>
</dbReference>
<evidence type="ECO:0000256" key="3">
    <source>
        <dbReference type="ARBA" id="ARBA00010136"/>
    </source>
</evidence>
<name>A0AAN2C9H4_UNVUL</name>
<keyword evidence="14" id="KW-0175">Coiled coil</keyword>
<dbReference type="Pfam" id="PF01433">
    <property type="entry name" value="Peptidase_M1"/>
    <property type="match status" value="1"/>
</dbReference>
<feature type="domain" description="Aminopeptidase N-like N-terminal" evidence="16">
    <location>
        <begin position="26"/>
        <end position="193"/>
    </location>
</feature>
<evidence type="ECO:0000256" key="1">
    <source>
        <dbReference type="ARBA" id="ARBA00000098"/>
    </source>
</evidence>
<dbReference type="InterPro" id="IPR011989">
    <property type="entry name" value="ARM-like"/>
</dbReference>
<dbReference type="InterPro" id="IPR016024">
    <property type="entry name" value="ARM-type_fold"/>
</dbReference>
<evidence type="ECO:0000313" key="18">
    <source>
        <dbReference type="Proteomes" id="UP001317532"/>
    </source>
</evidence>
<keyword evidence="11" id="KW-0482">Metalloprotease</keyword>
<dbReference type="Pfam" id="PF03130">
    <property type="entry name" value="HEAT_PBS"/>
    <property type="match status" value="1"/>
</dbReference>
<dbReference type="SMART" id="SM00567">
    <property type="entry name" value="EZ_HEAT"/>
    <property type="match status" value="6"/>
</dbReference>
<sequence length="846" mass="93616">MSEHRPFPLPGAMPQYGPDKRVDVLHIDLDLRPDLETQRLDATCTTTVRAIEDGVDRLVLDANDLDVAAVRAESGAALRFRSASRTLEVELSPPLGAGERFVFAVDYRVERPTRGLYFVESEPKHAWTQSQDTDARYWFPCFDYPTEKQTTSHRITVPNGHFALGNGALVERTAGATHTVFRYEQAIPHPTYLVTLVTGPFSEIEQPHAGVPVWYYTLPGREADGERAFGKTPRMLDVFEQVIGVPYPYARYGQIAVADFIFGGMENTAATTQTDRVLHDERAHLDYSADFLASHELAHQWFGDLVTCRDWSQAWLNEGFATYFEAVWLEADKGWDEYQYDVYTATQRYFEEDDERYRRPIVCNVYRDPIELFDRHLYEKGGAVLHMLRGELGWERMKRAIKRYVSDNAGRNVETIDLIRAIERETGRNQRQFFAQWVERGGHPDLEASYRWYAERSTAIVTIAQKQTVDDAHPAYVFDLDVAFVTAAPAVPAADAGDAPLDGEMRTRLRVERAPQTFAIPLPQEPALIRIDPSAWILASWTWSLGTDMHVAILRGDPAPVARIRAARALAREGTRTGLAALALALAGDPFWGVAAEVAAALGETRAPAALRALLGNARHAHPKVRRAVAEALGTFVGDADAAAALLAMRDDASYFVVAEALHALGKTRDSRAFDALGAGMTTPSWNATIASGAARGLGALGDERALPPLRDALAPDVPEALRRAALGALAELGTLAEPVRTAAFEAIDRALRDPAYLVRVSAFAAAEKLNDARLLPSLDALAASEVDGRLRRDAQEAAQRVREGQQKPAELAKMREDLERLRAEAHALRERVDTLSASRAELPAR</sequence>
<gene>
    <name evidence="17" type="ORF">WPS_08980</name>
</gene>
<dbReference type="CDD" id="cd09603">
    <property type="entry name" value="M1_APN_like"/>
    <property type="match status" value="1"/>
</dbReference>
<evidence type="ECO:0000256" key="9">
    <source>
        <dbReference type="ARBA" id="ARBA00022801"/>
    </source>
</evidence>
<dbReference type="GO" id="GO:0006508">
    <property type="term" value="P:proteolysis"/>
    <property type="evidence" value="ECO:0007669"/>
    <property type="project" value="UniProtKB-KW"/>
</dbReference>